<evidence type="ECO:0000313" key="1">
    <source>
        <dbReference type="EMBL" id="SVD36630.1"/>
    </source>
</evidence>
<dbReference type="EMBL" id="UINC01146098">
    <property type="protein sequence ID" value="SVD36630.1"/>
    <property type="molecule type" value="Genomic_DNA"/>
</dbReference>
<name>A0A382UQZ9_9ZZZZ</name>
<accession>A0A382UQZ9</accession>
<sequence length="25" mass="2727">MFRPLLLNASVSEAHTAKPKMAVSQ</sequence>
<gene>
    <name evidence="1" type="ORF">METZ01_LOCUS389484</name>
</gene>
<proteinExistence type="predicted"/>
<reference evidence="1" key="1">
    <citation type="submission" date="2018-05" db="EMBL/GenBank/DDBJ databases">
        <authorList>
            <person name="Lanie J.A."/>
            <person name="Ng W.-L."/>
            <person name="Kazmierczak K.M."/>
            <person name="Andrzejewski T.M."/>
            <person name="Davidsen T.M."/>
            <person name="Wayne K.J."/>
            <person name="Tettelin H."/>
            <person name="Glass J.I."/>
            <person name="Rusch D."/>
            <person name="Podicherti R."/>
            <person name="Tsui H.-C.T."/>
            <person name="Winkler M.E."/>
        </authorList>
    </citation>
    <scope>NUCLEOTIDE SEQUENCE</scope>
</reference>
<organism evidence="1">
    <name type="scientific">marine metagenome</name>
    <dbReference type="NCBI Taxonomy" id="408172"/>
    <lineage>
        <taxon>unclassified sequences</taxon>
        <taxon>metagenomes</taxon>
        <taxon>ecological metagenomes</taxon>
    </lineage>
</organism>
<protein>
    <submittedName>
        <fullName evidence="1">Uncharacterized protein</fullName>
    </submittedName>
</protein>
<dbReference type="AlphaFoldDB" id="A0A382UQZ9"/>